<accession>A0A0G0AS96</accession>
<keyword evidence="1" id="KW-0472">Membrane</keyword>
<gene>
    <name evidence="3" type="ORF">UR52_C0001G0003</name>
</gene>
<dbReference type="Gene3D" id="3.90.550.10">
    <property type="entry name" value="Spore Coat Polysaccharide Biosynthesis Protein SpsA, Chain A"/>
    <property type="match status" value="1"/>
</dbReference>
<feature type="domain" description="Glycosyltransferase 2-like" evidence="2">
    <location>
        <begin position="8"/>
        <end position="126"/>
    </location>
</feature>
<dbReference type="InterPro" id="IPR029044">
    <property type="entry name" value="Nucleotide-diphossugar_trans"/>
</dbReference>
<dbReference type="SUPFAM" id="SSF53448">
    <property type="entry name" value="Nucleotide-diphospho-sugar transferases"/>
    <property type="match status" value="1"/>
</dbReference>
<reference evidence="3 4" key="1">
    <citation type="journal article" date="2015" name="Nature">
        <title>rRNA introns, odd ribosomes, and small enigmatic genomes across a large radiation of phyla.</title>
        <authorList>
            <person name="Brown C.T."/>
            <person name="Hug L.A."/>
            <person name="Thomas B.C."/>
            <person name="Sharon I."/>
            <person name="Castelle C.J."/>
            <person name="Singh A."/>
            <person name="Wilkins M.J."/>
            <person name="Williams K.H."/>
            <person name="Banfield J.F."/>
        </authorList>
    </citation>
    <scope>NUCLEOTIDE SEQUENCE [LARGE SCALE GENOMIC DNA]</scope>
</reference>
<keyword evidence="1" id="KW-1133">Transmembrane helix</keyword>
<dbReference type="EMBL" id="LBPN01000001">
    <property type="protein sequence ID" value="KKP59923.1"/>
    <property type="molecule type" value="Genomic_DNA"/>
</dbReference>
<dbReference type="PANTHER" id="PTHR43179">
    <property type="entry name" value="RHAMNOSYLTRANSFERASE WBBL"/>
    <property type="match status" value="1"/>
</dbReference>
<dbReference type="Pfam" id="PF00535">
    <property type="entry name" value="Glycos_transf_2"/>
    <property type="match status" value="1"/>
</dbReference>
<evidence type="ECO:0000256" key="1">
    <source>
        <dbReference type="SAM" id="Phobius"/>
    </source>
</evidence>
<evidence type="ECO:0000259" key="2">
    <source>
        <dbReference type="Pfam" id="PF00535"/>
    </source>
</evidence>
<dbReference type="CDD" id="cd04186">
    <property type="entry name" value="GT_2_like_c"/>
    <property type="match status" value="1"/>
</dbReference>
<organism evidence="3 4">
    <name type="scientific">Candidatus Gottesmanbacteria bacterium GW2011_GWA1_34_13</name>
    <dbReference type="NCBI Taxonomy" id="1618434"/>
    <lineage>
        <taxon>Bacteria</taxon>
        <taxon>Candidatus Gottesmaniibacteriota</taxon>
    </lineage>
</organism>
<protein>
    <recommendedName>
        <fullName evidence="2">Glycosyltransferase 2-like domain-containing protein</fullName>
    </recommendedName>
</protein>
<name>A0A0G0AS96_9BACT</name>
<dbReference type="Proteomes" id="UP000034176">
    <property type="component" value="Unassembled WGS sequence"/>
</dbReference>
<sequence>MKNEIDLSIIIVSFNTKKIIDNCLNSIFQSLKNSKFTSETIVIDNGSIDGSVDLIKQKYPQVRLNSNKTNLGFGKANNQGTLISKGNYLLFLNSDTVVINCAIDKLYDFTKSNNGKMICGGKLFNLDMSPQPSCGPQYSLINIFIALFLKGDYFGLTRYSPNKITNVDWIMGACMMMSKNLFNTVGGFDEGIFMYMEEIDFEYRARMLKFNIQFFPDAHFIHLGAASGEGRNRAILNVFKGFKYYYKKHFGFWKNILLNLILISKSLISILLFTIIINNSKKKLYLEALKISVSK</sequence>
<evidence type="ECO:0000313" key="4">
    <source>
        <dbReference type="Proteomes" id="UP000034176"/>
    </source>
</evidence>
<keyword evidence="1" id="KW-0812">Transmembrane</keyword>
<dbReference type="PANTHER" id="PTHR43179:SF7">
    <property type="entry name" value="RHAMNOSYLTRANSFERASE WBBL"/>
    <property type="match status" value="1"/>
</dbReference>
<proteinExistence type="predicted"/>
<evidence type="ECO:0000313" key="3">
    <source>
        <dbReference type="EMBL" id="KKP59923.1"/>
    </source>
</evidence>
<dbReference type="STRING" id="1618434.UR52_C0001G0003"/>
<dbReference type="InterPro" id="IPR001173">
    <property type="entry name" value="Glyco_trans_2-like"/>
</dbReference>
<feature type="transmembrane region" description="Helical" evidence="1">
    <location>
        <begin position="256"/>
        <end position="277"/>
    </location>
</feature>
<dbReference type="AlphaFoldDB" id="A0A0G0AS96"/>
<comment type="caution">
    <text evidence="3">The sequence shown here is derived from an EMBL/GenBank/DDBJ whole genome shotgun (WGS) entry which is preliminary data.</text>
</comment>